<dbReference type="InterPro" id="IPR010026">
    <property type="entry name" value="Phage_holin_LL-H"/>
</dbReference>
<keyword evidence="1" id="KW-1133">Transmembrane helix</keyword>
<dbReference type="EMBL" id="WITJ01000003">
    <property type="protein sequence ID" value="MQW38930.1"/>
    <property type="molecule type" value="Genomic_DNA"/>
</dbReference>
<keyword evidence="1" id="KW-0812">Transmembrane</keyword>
<dbReference type="AlphaFoldDB" id="A0A7X1Z729"/>
<keyword evidence="1" id="KW-0472">Membrane</keyword>
<dbReference type="NCBIfam" id="TIGR01673">
    <property type="entry name" value="holin_LLH"/>
    <property type="match status" value="1"/>
</dbReference>
<comment type="caution">
    <text evidence="2">The sequence shown here is derived from an EMBL/GenBank/DDBJ whole genome shotgun (WGS) entry which is preliminary data.</text>
</comment>
<dbReference type="RefSeq" id="WP_153495482.1">
    <property type="nucleotide sequence ID" value="NZ_WITJ01000003.1"/>
</dbReference>
<organism evidence="2 3">
    <name type="scientific">Lactococcus hircilactis</name>
    <dbReference type="NCBI Taxonomy" id="1494462"/>
    <lineage>
        <taxon>Bacteria</taxon>
        <taxon>Bacillati</taxon>
        <taxon>Bacillota</taxon>
        <taxon>Bacilli</taxon>
        <taxon>Lactobacillales</taxon>
        <taxon>Streptococcaceae</taxon>
        <taxon>Lactococcus</taxon>
    </lineage>
</organism>
<sequence length="135" mass="14517">MDQNLLTIFGGIITLACSIVSYFISVSAKKNSNVKNIDALAKLANQGVAWVEKNYATNPEKLGAAIEYVTKGAKELKLKATPHQIEAQIEASLANFQRDPVGTVKEAKEVTNEVFDNAEKVAELVAPIINGTEGI</sequence>
<evidence type="ECO:0000313" key="3">
    <source>
        <dbReference type="Proteomes" id="UP000439550"/>
    </source>
</evidence>
<evidence type="ECO:0000256" key="1">
    <source>
        <dbReference type="SAM" id="Phobius"/>
    </source>
</evidence>
<gene>
    <name evidence="2" type="ORF">GHI93_03055</name>
</gene>
<dbReference type="Proteomes" id="UP000439550">
    <property type="component" value="Unassembled WGS sequence"/>
</dbReference>
<accession>A0A7X1Z729</accession>
<name>A0A7X1Z729_9LACT</name>
<protein>
    <submittedName>
        <fullName evidence="2">Phage holin</fullName>
    </submittedName>
</protein>
<keyword evidence="3" id="KW-1185">Reference proteome</keyword>
<proteinExistence type="predicted"/>
<dbReference type="Pfam" id="PF09682">
    <property type="entry name" value="Phage_holin_6_1"/>
    <property type="match status" value="1"/>
</dbReference>
<reference evidence="2 3" key="1">
    <citation type="submission" date="2019-10" db="EMBL/GenBank/DDBJ databases">
        <authorList>
            <person name="Dong K."/>
        </authorList>
    </citation>
    <scope>NUCLEOTIDE SEQUENCE [LARGE SCALE GENOMIC DNA]</scope>
    <source>
        <strain evidence="2 3">DSM 28960</strain>
    </source>
</reference>
<feature type="transmembrane region" description="Helical" evidence="1">
    <location>
        <begin position="6"/>
        <end position="25"/>
    </location>
</feature>
<evidence type="ECO:0000313" key="2">
    <source>
        <dbReference type="EMBL" id="MQW38930.1"/>
    </source>
</evidence>
<dbReference type="OrthoDB" id="2245736at2"/>